<protein>
    <submittedName>
        <fullName evidence="3">Uncharacterized protein</fullName>
    </submittedName>
</protein>
<organism evidence="2 3">
    <name type="scientific">Steinernema glaseri</name>
    <dbReference type="NCBI Taxonomy" id="37863"/>
    <lineage>
        <taxon>Eukaryota</taxon>
        <taxon>Metazoa</taxon>
        <taxon>Ecdysozoa</taxon>
        <taxon>Nematoda</taxon>
        <taxon>Chromadorea</taxon>
        <taxon>Rhabditida</taxon>
        <taxon>Tylenchina</taxon>
        <taxon>Panagrolaimomorpha</taxon>
        <taxon>Strongyloidoidea</taxon>
        <taxon>Steinernematidae</taxon>
        <taxon>Steinernema</taxon>
    </lineage>
</organism>
<dbReference type="AlphaFoldDB" id="A0A1I7ZK12"/>
<reference evidence="3" key="1">
    <citation type="submission" date="2016-11" db="UniProtKB">
        <authorList>
            <consortium name="WormBaseParasite"/>
        </authorList>
    </citation>
    <scope>IDENTIFICATION</scope>
</reference>
<evidence type="ECO:0000313" key="3">
    <source>
        <dbReference type="WBParaSite" id="L893_g2707.t1"/>
    </source>
</evidence>
<sequence length="109" mass="12227">MTRSAASRTEDCGATGGADGKEAKVGGTLDGQVEGWGGGQEEAVQLKSLWDPNKRLKKLHNIEAIREYVNTWSIRILGALVWNCRMQPRSLWDPNERCLSIRYTRQKPL</sequence>
<evidence type="ECO:0000256" key="1">
    <source>
        <dbReference type="SAM" id="MobiDB-lite"/>
    </source>
</evidence>
<evidence type="ECO:0000313" key="2">
    <source>
        <dbReference type="Proteomes" id="UP000095287"/>
    </source>
</evidence>
<feature type="region of interest" description="Disordered" evidence="1">
    <location>
        <begin position="1"/>
        <end position="36"/>
    </location>
</feature>
<accession>A0A1I7ZK12</accession>
<proteinExistence type="predicted"/>
<dbReference type="WBParaSite" id="L893_g2707.t1">
    <property type="protein sequence ID" value="L893_g2707.t1"/>
    <property type="gene ID" value="L893_g2707"/>
</dbReference>
<name>A0A1I7ZK12_9BILA</name>
<keyword evidence="2" id="KW-1185">Reference proteome</keyword>
<dbReference type="Proteomes" id="UP000095287">
    <property type="component" value="Unplaced"/>
</dbReference>